<reference evidence="3 4" key="1">
    <citation type="submission" date="2018-06" db="EMBL/GenBank/DDBJ databases">
        <title>Streptomyces reniochalinae sp. nov. and Streptomyces diacarnus sp. nov. from marine sponges.</title>
        <authorList>
            <person name="Li L."/>
        </authorList>
    </citation>
    <scope>NUCLEOTIDE SEQUENCE [LARGE SCALE GENOMIC DNA]</scope>
    <source>
        <strain evidence="3 4">LHW51701</strain>
    </source>
</reference>
<dbReference type="RefSeq" id="WP_114020649.1">
    <property type="nucleotide sequence ID" value="NZ_QOIN01000028.1"/>
</dbReference>
<evidence type="ECO:0000256" key="2">
    <source>
        <dbReference type="SAM" id="Phobius"/>
    </source>
</evidence>
<feature type="transmembrane region" description="Helical" evidence="2">
    <location>
        <begin position="7"/>
        <end position="25"/>
    </location>
</feature>
<evidence type="ECO:0000313" key="4">
    <source>
        <dbReference type="Proteomes" id="UP000252914"/>
    </source>
</evidence>
<keyword evidence="2" id="KW-0812">Transmembrane</keyword>
<keyword evidence="2" id="KW-1133">Transmembrane helix</keyword>
<keyword evidence="2" id="KW-0472">Membrane</keyword>
<feature type="compositionally biased region" description="Low complexity" evidence="1">
    <location>
        <begin position="404"/>
        <end position="413"/>
    </location>
</feature>
<evidence type="ECO:0000313" key="3">
    <source>
        <dbReference type="EMBL" id="RCG27743.1"/>
    </source>
</evidence>
<gene>
    <name evidence="3" type="ORF">DTL70_05365</name>
</gene>
<dbReference type="AlphaFoldDB" id="A0A367FBK1"/>
<protein>
    <submittedName>
        <fullName evidence="3">Uncharacterized protein</fullName>
    </submittedName>
</protein>
<comment type="caution">
    <text evidence="3">The sequence shown here is derived from an EMBL/GenBank/DDBJ whole genome shotgun (WGS) entry which is preliminary data.</text>
</comment>
<feature type="compositionally biased region" description="Low complexity" evidence="1">
    <location>
        <begin position="426"/>
        <end position="436"/>
    </location>
</feature>
<keyword evidence="4" id="KW-1185">Reference proteome</keyword>
<dbReference type="EMBL" id="QOIN01000028">
    <property type="protein sequence ID" value="RCG27743.1"/>
    <property type="molecule type" value="Genomic_DNA"/>
</dbReference>
<feature type="transmembrane region" description="Helical" evidence="2">
    <location>
        <begin position="31"/>
        <end position="48"/>
    </location>
</feature>
<organism evidence="3 4">
    <name type="scientific">Streptomyces diacarni</name>
    <dbReference type="NCBI Taxonomy" id="2800381"/>
    <lineage>
        <taxon>Bacteria</taxon>
        <taxon>Bacillati</taxon>
        <taxon>Actinomycetota</taxon>
        <taxon>Actinomycetes</taxon>
        <taxon>Kitasatosporales</taxon>
        <taxon>Streptomycetaceae</taxon>
        <taxon>Streptomyces</taxon>
    </lineage>
</organism>
<evidence type="ECO:0000256" key="1">
    <source>
        <dbReference type="SAM" id="MobiDB-lite"/>
    </source>
</evidence>
<accession>A0A367FBK1</accession>
<proteinExistence type="predicted"/>
<feature type="compositionally biased region" description="Acidic residues" evidence="1">
    <location>
        <begin position="437"/>
        <end position="449"/>
    </location>
</feature>
<sequence>MSSGHKTVTGFCTVLLGLVLVIAGLVLRWPVWAWGAAAVAFVTVCLAMRRWAVPPVDPLSQEFTAEPDRPTDPPERREEIVTDVVLPSAAQDYDFRFSATIRWWPEEQPKNSAPFSPAGVAVSAVLDRAREVTEQWQPHRGSVAQHRLSGELAVMRADSEGRVLAMAENVTLTLWEADAVRLRKLATVRKDETLWAHERRYERDRREYLGNDVLHDTGSAVVWWLAKNDEQIRKTVDDLGVLAQLTSAANNEEVPERYAHLVPHPTGVQEGPAPAASGYPNGYRDGDPTGHVNGHGHGRANGHGHVGEHGNGNAVGSAPDGAPLFGAPFEAPFETDTDVAPSPVEVFTDLLAAMEVPAGDPDAGVLTRALHEGAAKVAREGASEAIRQHFDPAAQEPTPPGTPTPSSTPGTPGASDPSDTLSTSATPGTPDTPDTPGEVDDGTLDAPEV</sequence>
<feature type="region of interest" description="Disordered" evidence="1">
    <location>
        <begin position="265"/>
        <end position="320"/>
    </location>
</feature>
<dbReference type="Proteomes" id="UP000252914">
    <property type="component" value="Unassembled WGS sequence"/>
</dbReference>
<name>A0A367FBK1_9ACTN</name>
<feature type="region of interest" description="Disordered" evidence="1">
    <location>
        <begin position="392"/>
        <end position="449"/>
    </location>
</feature>